<accession>A0AB38U179</accession>
<keyword evidence="1" id="KW-1133">Transmembrane helix</keyword>
<dbReference type="EMBL" id="CP104215">
    <property type="protein sequence ID" value="UWX73716.1"/>
    <property type="molecule type" value="Genomic_DNA"/>
</dbReference>
<dbReference type="Proteomes" id="UP001059745">
    <property type="component" value="Chromosome 2"/>
</dbReference>
<dbReference type="AlphaFoldDB" id="A0AB38U179"/>
<dbReference type="GeneID" id="66460194"/>
<protein>
    <recommendedName>
        <fullName evidence="4">DUF1328 domain-containing protein</fullName>
    </recommendedName>
</protein>
<sequence length="81" mass="8214">MPEQPTEPAASASSRGRPLAMLRYAAVCLLVAVIAGVRGFGIFAGASGAGVSSAMALVERIGCITLLVVALGLFVAAVRRR</sequence>
<reference evidence="2" key="1">
    <citation type="submission" date="2022-09" db="EMBL/GenBank/DDBJ databases">
        <title>Genomic of Burkholderia gladioli.</title>
        <authorList>
            <person name="Wu H."/>
        </authorList>
    </citation>
    <scope>NUCLEOTIDE SEQUENCE</scope>
    <source>
        <strain evidence="2">ZN-S4</strain>
    </source>
</reference>
<organism evidence="2 3">
    <name type="scientific">Burkholderia gladioli</name>
    <name type="common">Pseudomonas marginata</name>
    <name type="synonym">Phytomonas marginata</name>
    <dbReference type="NCBI Taxonomy" id="28095"/>
    <lineage>
        <taxon>Bacteria</taxon>
        <taxon>Pseudomonadati</taxon>
        <taxon>Pseudomonadota</taxon>
        <taxon>Betaproteobacteria</taxon>
        <taxon>Burkholderiales</taxon>
        <taxon>Burkholderiaceae</taxon>
        <taxon>Burkholderia</taxon>
    </lineage>
</organism>
<keyword evidence="1" id="KW-0812">Transmembrane</keyword>
<evidence type="ECO:0000313" key="2">
    <source>
        <dbReference type="EMBL" id="UWX73716.1"/>
    </source>
</evidence>
<keyword evidence="1" id="KW-0472">Membrane</keyword>
<evidence type="ECO:0008006" key="4">
    <source>
        <dbReference type="Google" id="ProtNLM"/>
    </source>
</evidence>
<name>A0AB38U179_BURGA</name>
<dbReference type="RefSeq" id="WP_201446961.1">
    <property type="nucleotide sequence ID" value="NZ_CADEPX010000001.1"/>
</dbReference>
<evidence type="ECO:0000256" key="1">
    <source>
        <dbReference type="SAM" id="Phobius"/>
    </source>
</evidence>
<feature type="transmembrane region" description="Helical" evidence="1">
    <location>
        <begin position="21"/>
        <end position="45"/>
    </location>
</feature>
<evidence type="ECO:0000313" key="3">
    <source>
        <dbReference type="Proteomes" id="UP001059745"/>
    </source>
</evidence>
<proteinExistence type="predicted"/>
<feature type="transmembrane region" description="Helical" evidence="1">
    <location>
        <begin position="57"/>
        <end position="78"/>
    </location>
</feature>
<gene>
    <name evidence="2" type="ORF">NYZ96_19395</name>
</gene>